<protein>
    <recommendedName>
        <fullName evidence="1">DUF8159 domain-containing protein</fullName>
    </recommendedName>
</protein>
<evidence type="ECO:0000313" key="2">
    <source>
        <dbReference type="EMBL" id="MFD1587148.1"/>
    </source>
</evidence>
<name>A0ABD6CBH3_9EURY</name>
<dbReference type="InterPro" id="IPR058473">
    <property type="entry name" value="DUF8159"/>
</dbReference>
<reference evidence="2 3" key="1">
    <citation type="journal article" date="2019" name="Int. J. Syst. Evol. Microbiol.">
        <title>The Global Catalogue of Microorganisms (GCM) 10K type strain sequencing project: providing services to taxonomists for standard genome sequencing and annotation.</title>
        <authorList>
            <consortium name="The Broad Institute Genomics Platform"/>
            <consortium name="The Broad Institute Genome Sequencing Center for Infectious Disease"/>
            <person name="Wu L."/>
            <person name="Ma J."/>
        </authorList>
    </citation>
    <scope>NUCLEOTIDE SEQUENCE [LARGE SCALE GENOMIC DNA]</scope>
    <source>
        <strain evidence="2 3">CGMCC 1.12125</strain>
    </source>
</reference>
<dbReference type="AlphaFoldDB" id="A0ABD6CBH3"/>
<organism evidence="2 3">
    <name type="scientific">Halorientalis brevis</name>
    <dbReference type="NCBI Taxonomy" id="1126241"/>
    <lineage>
        <taxon>Archaea</taxon>
        <taxon>Methanobacteriati</taxon>
        <taxon>Methanobacteriota</taxon>
        <taxon>Stenosarchaea group</taxon>
        <taxon>Halobacteria</taxon>
        <taxon>Halobacteriales</taxon>
        <taxon>Haloarculaceae</taxon>
        <taxon>Halorientalis</taxon>
    </lineage>
</organism>
<gene>
    <name evidence="2" type="ORF">ACFR9U_09140</name>
</gene>
<comment type="caution">
    <text evidence="2">The sequence shown here is derived from an EMBL/GenBank/DDBJ whole genome shotgun (WGS) entry which is preliminary data.</text>
</comment>
<dbReference type="Pfam" id="PF26490">
    <property type="entry name" value="DUF8159"/>
    <property type="match status" value="1"/>
</dbReference>
<dbReference type="RefSeq" id="WP_247374853.1">
    <property type="nucleotide sequence ID" value="NZ_JALLGV010000001.1"/>
</dbReference>
<evidence type="ECO:0000313" key="3">
    <source>
        <dbReference type="Proteomes" id="UP001597119"/>
    </source>
</evidence>
<accession>A0ABD6CBH3</accession>
<dbReference type="EMBL" id="JBHUDJ010000003">
    <property type="protein sequence ID" value="MFD1587148.1"/>
    <property type="molecule type" value="Genomic_DNA"/>
</dbReference>
<keyword evidence="3" id="KW-1185">Reference proteome</keyword>
<evidence type="ECO:0000259" key="1">
    <source>
        <dbReference type="Pfam" id="PF26490"/>
    </source>
</evidence>
<feature type="domain" description="DUF8159" evidence="1">
    <location>
        <begin position="8"/>
        <end position="117"/>
    </location>
</feature>
<sequence>MPTFQTVVSRSLKTTDATFESLVVADDAMSLSYRVSDTDDPDAITEQVAAVAAAYLLAVRDGSGRTELTVELYEEDASVPVASYCIDADWARACVLGDVDREDYFQRVLDTLATRQQRMAGKVEFAEA</sequence>
<proteinExistence type="predicted"/>
<dbReference type="Proteomes" id="UP001597119">
    <property type="component" value="Unassembled WGS sequence"/>
</dbReference>